<feature type="region of interest" description="Disordered" evidence="2">
    <location>
        <begin position="188"/>
        <end position="253"/>
    </location>
</feature>
<reference evidence="3 4" key="1">
    <citation type="submission" date="2024-09" db="EMBL/GenBank/DDBJ databases">
        <title>A chromosome-level genome assembly of Gray's grenadier anchovy, Coilia grayii.</title>
        <authorList>
            <person name="Fu Z."/>
        </authorList>
    </citation>
    <scope>NUCLEOTIDE SEQUENCE [LARGE SCALE GENOMIC DNA]</scope>
    <source>
        <strain evidence="3">G4</strain>
        <tissue evidence="3">Muscle</tissue>
    </source>
</reference>
<feature type="compositionally biased region" description="Basic residues" evidence="2">
    <location>
        <begin position="115"/>
        <end position="129"/>
    </location>
</feature>
<keyword evidence="1" id="KW-0053">Apoptosis</keyword>
<gene>
    <name evidence="3" type="ORF">ACEWY4_013319</name>
</gene>
<evidence type="ECO:0000313" key="3">
    <source>
        <dbReference type="EMBL" id="KAL2091056.1"/>
    </source>
</evidence>
<evidence type="ECO:0000256" key="1">
    <source>
        <dbReference type="ARBA" id="ARBA00022703"/>
    </source>
</evidence>
<dbReference type="Proteomes" id="UP001591681">
    <property type="component" value="Unassembled WGS sequence"/>
</dbReference>
<protein>
    <submittedName>
        <fullName evidence="3">Uncharacterized protein</fullName>
    </submittedName>
</protein>
<keyword evidence="4" id="KW-1185">Reference proteome</keyword>
<comment type="caution">
    <text evidence="3">The sequence shown here is derived from an EMBL/GenBank/DDBJ whole genome shotgun (WGS) entry which is preliminary data.</text>
</comment>
<dbReference type="PANTHER" id="PTHR14965:SF9">
    <property type="entry name" value="APOPTOSIS FACILITATOR BCL-2-LIKE PROTEIN 14"/>
    <property type="match status" value="1"/>
</dbReference>
<dbReference type="EMBL" id="JBHFQA010000011">
    <property type="protein sequence ID" value="KAL2091056.1"/>
    <property type="molecule type" value="Genomic_DNA"/>
</dbReference>
<evidence type="ECO:0000256" key="2">
    <source>
        <dbReference type="SAM" id="MobiDB-lite"/>
    </source>
</evidence>
<name>A0ABD1JVZ3_9TELE</name>
<accession>A0ABD1JVZ3</accession>
<dbReference type="PANTHER" id="PTHR14965">
    <property type="entry name" value="SI:CH73-248E21.1"/>
    <property type="match status" value="1"/>
</dbReference>
<dbReference type="GO" id="GO:0006915">
    <property type="term" value="P:apoptotic process"/>
    <property type="evidence" value="ECO:0007669"/>
    <property type="project" value="UniProtKB-KW"/>
</dbReference>
<feature type="compositionally biased region" description="Basic and acidic residues" evidence="2">
    <location>
        <begin position="140"/>
        <end position="150"/>
    </location>
</feature>
<sequence>MSTPDQRAAPDPPVLYVGQQDTSRLLEVYVKRSLSLNDGSPYARRPGGRQRKWVTQAERSRRNRMHSSDTSLHLSVDKEELEDSAFAAAGNAPAPPSGSQMGDKASRQRWNTLRTRWKSFKDKGRRPSKPSRPASWVKPSDAEGKAKEPDTAASDLESSTEKPAANQSKSEGRKVKKPSFWKSIIGFFSRGDSDTDERDSSPMRTVDAPQPDELPTPPVNCLPLPRAFPEGEEGSPRRRKSTKRRRSRKRLSLKLDRPSSLVVEGVERVEPTDSYYENMSEEMKKIVTEVKESPTDEHAVFPPAAPPADDTSHTLSAEEVVQRLIYLIKQEGDVLNAKMQDSPSLISFFQGLTYGSFQQLADQYVQSEIPAQPVQVPVVAPELVKLAFTLDFTARLASLSRQSPSHIMGLGSRYLQDRFTYLTEAQPLTPTAELVGSGEVGGSSSTHT</sequence>
<feature type="compositionally biased region" description="Basic residues" evidence="2">
    <location>
        <begin position="237"/>
        <end position="252"/>
    </location>
</feature>
<dbReference type="AlphaFoldDB" id="A0ABD1JVZ3"/>
<proteinExistence type="predicted"/>
<organism evidence="3 4">
    <name type="scientific">Coilia grayii</name>
    <name type="common">Gray's grenadier anchovy</name>
    <dbReference type="NCBI Taxonomy" id="363190"/>
    <lineage>
        <taxon>Eukaryota</taxon>
        <taxon>Metazoa</taxon>
        <taxon>Chordata</taxon>
        <taxon>Craniata</taxon>
        <taxon>Vertebrata</taxon>
        <taxon>Euteleostomi</taxon>
        <taxon>Actinopterygii</taxon>
        <taxon>Neopterygii</taxon>
        <taxon>Teleostei</taxon>
        <taxon>Clupei</taxon>
        <taxon>Clupeiformes</taxon>
        <taxon>Clupeoidei</taxon>
        <taxon>Engraulidae</taxon>
        <taxon>Coilinae</taxon>
        <taxon>Coilia</taxon>
    </lineage>
</organism>
<evidence type="ECO:0000313" key="4">
    <source>
        <dbReference type="Proteomes" id="UP001591681"/>
    </source>
</evidence>
<feature type="region of interest" description="Disordered" evidence="2">
    <location>
        <begin position="36"/>
        <end position="176"/>
    </location>
</feature>